<dbReference type="PANTHER" id="PTHR35667:SF1">
    <property type="entry name" value="LEUKEMIA NUP98 FUSION PARTNER 1"/>
    <property type="match status" value="1"/>
</dbReference>
<proteinExistence type="predicted"/>
<reference evidence="2" key="3">
    <citation type="submission" date="2025-09" db="UniProtKB">
        <authorList>
            <consortium name="Ensembl"/>
        </authorList>
    </citation>
    <scope>IDENTIFICATION</scope>
</reference>
<feature type="region of interest" description="Disordered" evidence="1">
    <location>
        <begin position="1"/>
        <end position="58"/>
    </location>
</feature>
<dbReference type="PANTHER" id="PTHR35667">
    <property type="entry name" value="LEUKEMIA NUP98 FUSION PARTNER 1"/>
    <property type="match status" value="1"/>
</dbReference>
<feature type="compositionally biased region" description="Basic and acidic residues" evidence="1">
    <location>
        <begin position="1"/>
        <end position="11"/>
    </location>
</feature>
<dbReference type="Pfam" id="PF15419">
    <property type="entry name" value="LNP1"/>
    <property type="match status" value="1"/>
</dbReference>
<dbReference type="InterPro" id="IPR029280">
    <property type="entry name" value="LNP1"/>
</dbReference>
<organism evidence="2 3">
    <name type="scientific">Scleropages formosus</name>
    <name type="common">Asian bonytongue</name>
    <name type="synonym">Osteoglossum formosum</name>
    <dbReference type="NCBI Taxonomy" id="113540"/>
    <lineage>
        <taxon>Eukaryota</taxon>
        <taxon>Metazoa</taxon>
        <taxon>Chordata</taxon>
        <taxon>Craniata</taxon>
        <taxon>Vertebrata</taxon>
        <taxon>Euteleostomi</taxon>
        <taxon>Actinopterygii</taxon>
        <taxon>Neopterygii</taxon>
        <taxon>Teleostei</taxon>
        <taxon>Osteoglossocephala</taxon>
        <taxon>Osteoglossomorpha</taxon>
        <taxon>Osteoglossiformes</taxon>
        <taxon>Osteoglossidae</taxon>
        <taxon>Scleropages</taxon>
    </lineage>
</organism>
<reference evidence="2" key="2">
    <citation type="submission" date="2025-08" db="UniProtKB">
        <authorList>
            <consortium name="Ensembl"/>
        </authorList>
    </citation>
    <scope>IDENTIFICATION</scope>
</reference>
<feature type="compositionally biased region" description="Basic residues" evidence="1">
    <location>
        <begin position="35"/>
        <end position="44"/>
    </location>
</feature>
<dbReference type="Ensembl" id="ENSSFOT00015014449.2">
    <property type="protein sequence ID" value="ENSSFOP00015014277.2"/>
    <property type="gene ID" value="ENSSFOG00015009204.2"/>
</dbReference>
<protein>
    <submittedName>
        <fullName evidence="2">Uncharacterized protein</fullName>
    </submittedName>
</protein>
<sequence length="58" mass="6870">VEHNGKLKSNDEDGNFTKWMSSYWGHNAGEEQARERRRSFRRPARLNVDRRASLPNKI</sequence>
<evidence type="ECO:0000256" key="1">
    <source>
        <dbReference type="SAM" id="MobiDB-lite"/>
    </source>
</evidence>
<evidence type="ECO:0000313" key="3">
    <source>
        <dbReference type="Proteomes" id="UP000694397"/>
    </source>
</evidence>
<dbReference type="Proteomes" id="UP000694397">
    <property type="component" value="Chromosome 14"/>
</dbReference>
<accession>A0A8C9RDF8</accession>
<keyword evidence="3" id="KW-1185">Reference proteome</keyword>
<evidence type="ECO:0000313" key="2">
    <source>
        <dbReference type="Ensembl" id="ENSSFOP00015014277.2"/>
    </source>
</evidence>
<dbReference type="AlphaFoldDB" id="A0A8C9RDF8"/>
<dbReference type="GeneTree" id="ENSGT01030000234818"/>
<dbReference type="OrthoDB" id="8062037at2759"/>
<reference evidence="2 3" key="1">
    <citation type="submission" date="2019-04" db="EMBL/GenBank/DDBJ databases">
        <authorList>
            <consortium name="Wellcome Sanger Institute Data Sharing"/>
        </authorList>
    </citation>
    <scope>NUCLEOTIDE SEQUENCE [LARGE SCALE GENOMIC DNA]</scope>
</reference>
<name>A0A8C9RDF8_SCLFO</name>